<accession>A0AAE3R2Y4</accession>
<dbReference type="RefSeq" id="WP_314512100.1">
    <property type="nucleotide sequence ID" value="NZ_JASJOU010000005.1"/>
</dbReference>
<comment type="caution">
    <text evidence="2">The sequence shown here is derived from an EMBL/GenBank/DDBJ whole genome shotgun (WGS) entry which is preliminary data.</text>
</comment>
<gene>
    <name evidence="2" type="ORF">QNI22_16100</name>
</gene>
<keyword evidence="1" id="KW-0472">Membrane</keyword>
<evidence type="ECO:0000313" key="2">
    <source>
        <dbReference type="EMBL" id="MDJ1502190.1"/>
    </source>
</evidence>
<keyword evidence="3" id="KW-1185">Reference proteome</keyword>
<protein>
    <submittedName>
        <fullName evidence="2">Uncharacterized protein</fullName>
    </submittedName>
</protein>
<organism evidence="2 3">
    <name type="scientific">Xanthocytophaga agilis</name>
    <dbReference type="NCBI Taxonomy" id="3048010"/>
    <lineage>
        <taxon>Bacteria</taxon>
        <taxon>Pseudomonadati</taxon>
        <taxon>Bacteroidota</taxon>
        <taxon>Cytophagia</taxon>
        <taxon>Cytophagales</taxon>
        <taxon>Rhodocytophagaceae</taxon>
        <taxon>Xanthocytophaga</taxon>
    </lineage>
</organism>
<dbReference type="EMBL" id="JASJOU010000005">
    <property type="protein sequence ID" value="MDJ1502190.1"/>
    <property type="molecule type" value="Genomic_DNA"/>
</dbReference>
<dbReference type="AlphaFoldDB" id="A0AAE3R2Y4"/>
<sequence>MTRKYFLAIAGIIIAGIVGFGTYQWWLNRQLSPAWTAVPIHSLLVVEADNPLNVVSNWEKEETWKPIQSLPYFQTLLSRLNSLQKYPESKEILLNKKILMSLHVTTRNDFDYVFYIPLSEREKTSTQKLIQQFRANTEFRTDTRIFGDHKITDITDRSSRQSFSFIFTDDLLIGSYTSFLVEDVIRKLNEGTVSRDTQWNTWNKSATVSKGPLQVYVNLSATPRLAQLFTNSSSDAGILSTLGLFTNLELAQEKNSINLKGNTHLSSQNNKINYLSMFEGQEAQPVSCLSMIPNQTAILYHWTFSKPQAYFKKHYQYDSLYHSSAHPKYFSWIANEMALAIVETTTGNQPDRLLCVRTNDVSNAAKQLKEVSIQYDEGNGHPPYQEKYKGATIHQIYKPEFPSSVFGNEVNGFSQCFYTIINQYVVFGNSVQSLKNLLDIRETGDVWSQSAIKRNLFKSEQSAHFTIQIDVSHAWSLFYQKAAPHWQQIMQQYSSSLKDFEHLTIQFHSEHKNTFETEITAHYRSKPIASSVANTFFVSWKATADTLLKMPPVLVRSHIDRSREVLLQDAANRLYLVNQSGQILWRKWMESPIQSEIYQIDYLKNNKLQYLFTTYHQLFIVDRNGAPVSPFPVKVPAPTGLHTLSLIDYDGNLEYRFLVSDMLGNLYMYDKSGAILEGWNPLHTGYRLECAPQHIRIHDKDYFVVLQANGKLTLLNRRGQVYTGFPVDLKARTESRFLVETGLSPEETTIIIVTKEGEIIHTDLTGKITNRKQLYHTSGNNVFRMCIEPRQKDWVIARIDNRTIAILDKEGQSLFETTGNISDNIQIQYYNFGAGLRLVAITNPVAKNTTLYTLNGTVIGKGPIHTSNTIAAVYVDAYDKLLVYHTSDKQIQALSAKIK</sequence>
<reference evidence="2" key="1">
    <citation type="submission" date="2023-05" db="EMBL/GenBank/DDBJ databases">
        <authorList>
            <person name="Zhang X."/>
        </authorList>
    </citation>
    <scope>NUCLEOTIDE SEQUENCE</scope>
    <source>
        <strain evidence="2">BD1B2-1</strain>
    </source>
</reference>
<feature type="transmembrane region" description="Helical" evidence="1">
    <location>
        <begin position="5"/>
        <end position="26"/>
    </location>
</feature>
<dbReference type="SUPFAM" id="SSF50998">
    <property type="entry name" value="Quinoprotein alcohol dehydrogenase-like"/>
    <property type="match status" value="1"/>
</dbReference>
<keyword evidence="1" id="KW-0812">Transmembrane</keyword>
<name>A0AAE3R2Y4_9BACT</name>
<dbReference type="InterPro" id="IPR011047">
    <property type="entry name" value="Quinoprotein_ADH-like_sf"/>
</dbReference>
<evidence type="ECO:0000313" key="3">
    <source>
        <dbReference type="Proteomes" id="UP001232063"/>
    </source>
</evidence>
<evidence type="ECO:0000256" key="1">
    <source>
        <dbReference type="SAM" id="Phobius"/>
    </source>
</evidence>
<keyword evidence="1" id="KW-1133">Transmembrane helix</keyword>
<proteinExistence type="predicted"/>
<dbReference type="Proteomes" id="UP001232063">
    <property type="component" value="Unassembled WGS sequence"/>
</dbReference>